<name>A0A1G8SY57_9EURY</name>
<dbReference type="CDD" id="cd00082">
    <property type="entry name" value="HisKA"/>
    <property type="match status" value="1"/>
</dbReference>
<feature type="domain" description="Histidine kinase" evidence="9">
    <location>
        <begin position="454"/>
        <end position="640"/>
    </location>
</feature>
<dbReference type="InterPro" id="IPR001610">
    <property type="entry name" value="PAC"/>
</dbReference>
<evidence type="ECO:0000259" key="9">
    <source>
        <dbReference type="PROSITE" id="PS50109"/>
    </source>
</evidence>
<dbReference type="SUPFAM" id="SSF55874">
    <property type="entry name" value="ATPase domain of HSP90 chaperone/DNA topoisomerase II/histidine kinase"/>
    <property type="match status" value="1"/>
</dbReference>
<dbReference type="SUPFAM" id="SSF52172">
    <property type="entry name" value="CheY-like"/>
    <property type="match status" value="1"/>
</dbReference>
<dbReference type="CDD" id="cd00075">
    <property type="entry name" value="HATPase"/>
    <property type="match status" value="1"/>
</dbReference>
<dbReference type="Pfam" id="PF02518">
    <property type="entry name" value="HATPase_c"/>
    <property type="match status" value="1"/>
</dbReference>
<dbReference type="Gene3D" id="3.30.450.40">
    <property type="match status" value="1"/>
</dbReference>
<dbReference type="SUPFAM" id="SSF47384">
    <property type="entry name" value="Homodimeric domain of signal transducing histidine kinase"/>
    <property type="match status" value="1"/>
</dbReference>
<feature type="region of interest" description="Disordered" evidence="8">
    <location>
        <begin position="1"/>
        <end position="22"/>
    </location>
</feature>
<dbReference type="PANTHER" id="PTHR43711:SF1">
    <property type="entry name" value="HISTIDINE KINASE 1"/>
    <property type="match status" value="1"/>
</dbReference>
<dbReference type="RefSeq" id="WP_092699246.1">
    <property type="nucleotide sequence ID" value="NZ_FNFC01000002.1"/>
</dbReference>
<dbReference type="EMBL" id="FNFC01000002">
    <property type="protein sequence ID" value="SDJ34167.1"/>
    <property type="molecule type" value="Genomic_DNA"/>
</dbReference>
<dbReference type="SMART" id="SM00388">
    <property type="entry name" value="HisKA"/>
    <property type="match status" value="1"/>
</dbReference>
<dbReference type="SMART" id="SM00065">
    <property type="entry name" value="GAF"/>
    <property type="match status" value="1"/>
</dbReference>
<dbReference type="InterPro" id="IPR000700">
    <property type="entry name" value="PAS-assoc_C"/>
</dbReference>
<evidence type="ECO:0000256" key="7">
    <source>
        <dbReference type="PROSITE-ProRule" id="PRU00169"/>
    </source>
</evidence>
<dbReference type="CDD" id="cd00156">
    <property type="entry name" value="REC"/>
    <property type="match status" value="1"/>
</dbReference>
<dbReference type="InterPro" id="IPR004358">
    <property type="entry name" value="Sig_transdc_His_kin-like_C"/>
</dbReference>
<dbReference type="Proteomes" id="UP000198856">
    <property type="component" value="Unassembled WGS sequence"/>
</dbReference>
<evidence type="ECO:0000259" key="11">
    <source>
        <dbReference type="PROSITE" id="PS50112"/>
    </source>
</evidence>
<dbReference type="InterPro" id="IPR029016">
    <property type="entry name" value="GAF-like_dom_sf"/>
</dbReference>
<dbReference type="OrthoDB" id="342253at2157"/>
<keyword evidence="3" id="KW-0597">Phosphoprotein</keyword>
<dbReference type="InterPro" id="IPR036097">
    <property type="entry name" value="HisK_dim/P_sf"/>
</dbReference>
<organism evidence="13 14">
    <name type="scientific">Halovenus aranensis</name>
    <dbReference type="NCBI Taxonomy" id="890420"/>
    <lineage>
        <taxon>Archaea</taxon>
        <taxon>Methanobacteriati</taxon>
        <taxon>Methanobacteriota</taxon>
        <taxon>Stenosarchaea group</taxon>
        <taxon>Halobacteria</taxon>
        <taxon>Halobacteriales</taxon>
        <taxon>Haloarculaceae</taxon>
        <taxon>Halovenus</taxon>
    </lineage>
</organism>
<dbReference type="EC" id="2.7.13.3" evidence="2"/>
<evidence type="ECO:0000256" key="3">
    <source>
        <dbReference type="ARBA" id="ARBA00022553"/>
    </source>
</evidence>
<dbReference type="Gene3D" id="1.10.287.130">
    <property type="match status" value="1"/>
</dbReference>
<comment type="caution">
    <text evidence="7">Lacks conserved residue(s) required for the propagation of feature annotation.</text>
</comment>
<evidence type="ECO:0000256" key="4">
    <source>
        <dbReference type="ARBA" id="ARBA00022679"/>
    </source>
</evidence>
<keyword evidence="6" id="KW-0902">Two-component regulatory system</keyword>
<evidence type="ECO:0000256" key="5">
    <source>
        <dbReference type="ARBA" id="ARBA00022777"/>
    </source>
</evidence>
<dbReference type="PROSITE" id="PS50110">
    <property type="entry name" value="RESPONSE_REGULATORY"/>
    <property type="match status" value="1"/>
</dbReference>
<dbReference type="NCBIfam" id="TIGR00229">
    <property type="entry name" value="sensory_box"/>
    <property type="match status" value="1"/>
</dbReference>
<dbReference type="PRINTS" id="PR00344">
    <property type="entry name" value="BCTRLSENSOR"/>
</dbReference>
<dbReference type="CDD" id="cd00130">
    <property type="entry name" value="PAS"/>
    <property type="match status" value="1"/>
</dbReference>
<dbReference type="SMART" id="SM00091">
    <property type="entry name" value="PAS"/>
    <property type="match status" value="1"/>
</dbReference>
<dbReference type="SMART" id="SM00086">
    <property type="entry name" value="PAC"/>
    <property type="match status" value="1"/>
</dbReference>
<keyword evidence="5" id="KW-0418">Kinase</keyword>
<dbReference type="InterPro" id="IPR003661">
    <property type="entry name" value="HisK_dim/P_dom"/>
</dbReference>
<dbReference type="SUPFAM" id="SSF55785">
    <property type="entry name" value="PYP-like sensor domain (PAS domain)"/>
    <property type="match status" value="1"/>
</dbReference>
<dbReference type="Pfam" id="PF00072">
    <property type="entry name" value="Response_reg"/>
    <property type="match status" value="1"/>
</dbReference>
<keyword evidence="14" id="KW-1185">Reference proteome</keyword>
<evidence type="ECO:0000259" key="12">
    <source>
        <dbReference type="PROSITE" id="PS50113"/>
    </source>
</evidence>
<keyword evidence="4" id="KW-0808">Transferase</keyword>
<proteinExistence type="predicted"/>
<dbReference type="PROSITE" id="PS50113">
    <property type="entry name" value="PAC"/>
    <property type="match status" value="1"/>
</dbReference>
<dbReference type="PROSITE" id="PS50109">
    <property type="entry name" value="HIS_KIN"/>
    <property type="match status" value="1"/>
</dbReference>
<evidence type="ECO:0000256" key="6">
    <source>
        <dbReference type="ARBA" id="ARBA00023012"/>
    </source>
</evidence>
<dbReference type="InterPro" id="IPR050736">
    <property type="entry name" value="Sensor_HK_Regulatory"/>
</dbReference>
<evidence type="ECO:0000259" key="10">
    <source>
        <dbReference type="PROSITE" id="PS50110"/>
    </source>
</evidence>
<dbReference type="Gene3D" id="3.30.565.10">
    <property type="entry name" value="Histidine kinase-like ATPase, C-terminal domain"/>
    <property type="match status" value="1"/>
</dbReference>
<dbReference type="InterPro" id="IPR005467">
    <property type="entry name" value="His_kinase_dom"/>
</dbReference>
<evidence type="ECO:0000256" key="8">
    <source>
        <dbReference type="SAM" id="MobiDB-lite"/>
    </source>
</evidence>
<feature type="domain" description="PAC" evidence="12">
    <location>
        <begin position="224"/>
        <end position="278"/>
    </location>
</feature>
<dbReference type="InterPro" id="IPR036890">
    <property type="entry name" value="HATPase_C_sf"/>
</dbReference>
<feature type="domain" description="Response regulatory" evidence="10">
    <location>
        <begin position="29"/>
        <end position="145"/>
    </location>
</feature>
<dbReference type="Pfam" id="PF01590">
    <property type="entry name" value="GAF"/>
    <property type="match status" value="1"/>
</dbReference>
<dbReference type="SUPFAM" id="SSF55781">
    <property type="entry name" value="GAF domain-like"/>
    <property type="match status" value="1"/>
</dbReference>
<dbReference type="Pfam" id="PF13426">
    <property type="entry name" value="PAS_9"/>
    <property type="match status" value="1"/>
</dbReference>
<dbReference type="InterPro" id="IPR003594">
    <property type="entry name" value="HATPase_dom"/>
</dbReference>
<dbReference type="PANTHER" id="PTHR43711">
    <property type="entry name" value="TWO-COMPONENT HISTIDINE KINASE"/>
    <property type="match status" value="1"/>
</dbReference>
<dbReference type="SMART" id="SM00448">
    <property type="entry name" value="REC"/>
    <property type="match status" value="1"/>
</dbReference>
<feature type="domain" description="PAS" evidence="11">
    <location>
        <begin position="153"/>
        <end position="199"/>
    </location>
</feature>
<protein>
    <recommendedName>
        <fullName evidence="2">histidine kinase</fullName>
        <ecNumber evidence="2">2.7.13.3</ecNumber>
    </recommendedName>
</protein>
<dbReference type="InterPro" id="IPR001789">
    <property type="entry name" value="Sig_transdc_resp-reg_receiver"/>
</dbReference>
<evidence type="ECO:0000313" key="13">
    <source>
        <dbReference type="EMBL" id="SDJ34167.1"/>
    </source>
</evidence>
<dbReference type="InterPro" id="IPR011006">
    <property type="entry name" value="CheY-like_superfamily"/>
</dbReference>
<comment type="catalytic activity">
    <reaction evidence="1">
        <text>ATP + protein L-histidine = ADP + protein N-phospho-L-histidine.</text>
        <dbReference type="EC" id="2.7.13.3"/>
    </reaction>
</comment>
<dbReference type="PROSITE" id="PS50112">
    <property type="entry name" value="PAS"/>
    <property type="match status" value="1"/>
</dbReference>
<dbReference type="GO" id="GO:0000155">
    <property type="term" value="F:phosphorelay sensor kinase activity"/>
    <property type="evidence" value="ECO:0007669"/>
    <property type="project" value="InterPro"/>
</dbReference>
<dbReference type="InterPro" id="IPR003018">
    <property type="entry name" value="GAF"/>
</dbReference>
<evidence type="ECO:0000256" key="1">
    <source>
        <dbReference type="ARBA" id="ARBA00000085"/>
    </source>
</evidence>
<dbReference type="Pfam" id="PF00512">
    <property type="entry name" value="HisKA"/>
    <property type="match status" value="1"/>
</dbReference>
<evidence type="ECO:0000256" key="2">
    <source>
        <dbReference type="ARBA" id="ARBA00012438"/>
    </source>
</evidence>
<accession>A0A1G8SY57</accession>
<dbReference type="STRING" id="890420.SAMN05216226_102211"/>
<dbReference type="Gene3D" id="3.40.50.2300">
    <property type="match status" value="1"/>
</dbReference>
<dbReference type="Gene3D" id="3.30.450.20">
    <property type="entry name" value="PAS domain"/>
    <property type="match status" value="1"/>
</dbReference>
<reference evidence="13 14" key="1">
    <citation type="submission" date="2016-10" db="EMBL/GenBank/DDBJ databases">
        <authorList>
            <person name="de Groot N.N."/>
        </authorList>
    </citation>
    <scope>NUCLEOTIDE SEQUENCE [LARGE SCALE GENOMIC DNA]</scope>
    <source>
        <strain evidence="13 14">IBRC-M10015</strain>
    </source>
</reference>
<dbReference type="AlphaFoldDB" id="A0A1G8SY57"/>
<sequence length="657" mass="71586">MDSDRRADGPDPPDDGFVTDDTPPVDSLTVGYVGTDLTDAVKTAFETSATPVSFEVMAVEDGEAGLALFESGAVDCLLSRYELPDMTGIELLDSVRAKARAFPVVLLAVAGSEQLASRAIAAGVTDYIPAGDSSLADLPARLTAATERARTDRPDCVEAAVEDAAAAIVITDTDGTIEYVNGTFEEITGYSSEEAVGQTPQILSSGAHDEAYYEELWETILDGRVWEEETINERKSGERYVARQTVAPVTDGDGDVDRFVGIQRDVTTRRPLETQVERSARTLSAVYNLTSDTEMSLDEKIEAVLDVGCRHLDLPVAYVTRIEDGTQHVIAASGDHDLIQEGTTDPLGRTYCRKTITQAEPLVVDDAAETDWQDDPAFERFGLRCYLGARIQVDGSTYGTLCFGGERPREEPVLSALQSTVATLANWLGYEIARHRYEWKLERKNQRLDEFTSIVSHDLRNPLNVAMLRLEHAREADHPREHLDGIADAHERISTIIEDTLTLARDGHLVEDLEHVSVGEIATTCWETVETPQATLDIREDPQIEADPDRLRHVFENLFRNAVEHVGPDVTVSVGETATGFFVADDGPGIPDSAAVFESGYSTSQNGSGFGLAIVERIVKAHGWSVTITASEAGGARFEFDTGDDGDRSLEPTCLLN</sequence>
<dbReference type="InterPro" id="IPR000014">
    <property type="entry name" value="PAS"/>
</dbReference>
<gene>
    <name evidence="13" type="ORF">SAMN05216226_102211</name>
</gene>
<dbReference type="SMART" id="SM00387">
    <property type="entry name" value="HATPase_c"/>
    <property type="match status" value="1"/>
</dbReference>
<dbReference type="InterPro" id="IPR035965">
    <property type="entry name" value="PAS-like_dom_sf"/>
</dbReference>
<evidence type="ECO:0000313" key="14">
    <source>
        <dbReference type="Proteomes" id="UP000198856"/>
    </source>
</evidence>